<dbReference type="OrthoDB" id="893975at2"/>
<sequence>MISVTGVTNNYVLQPALLEKHTKTLDWLSATVLWKSELAFFQRQLEDLAALRLMREDRSEVNHFQNLVLFYTVEVIEDMRKKLRNHESKLARMLETRSEWEIQYYKEHGELMEEAEALSARFEKLKADLKAAIVKLATENTDNY</sequence>
<keyword evidence="1" id="KW-0175">Coiled coil</keyword>
<dbReference type="AlphaFoldDB" id="A0A385STX0"/>
<dbReference type="EMBL" id="CP032382">
    <property type="protein sequence ID" value="AYB34649.1"/>
    <property type="molecule type" value="Genomic_DNA"/>
</dbReference>
<name>A0A385STX0_9BACT</name>
<evidence type="ECO:0000313" key="2">
    <source>
        <dbReference type="EMBL" id="AYB34649.1"/>
    </source>
</evidence>
<accession>A0A385STX0</accession>
<dbReference type="Proteomes" id="UP000266183">
    <property type="component" value="Chromosome"/>
</dbReference>
<reference evidence="3" key="1">
    <citation type="submission" date="2018-09" db="EMBL/GenBank/DDBJ databases">
        <title>Chryseolinea sp. KIS68-18 isolated from soil.</title>
        <authorList>
            <person name="Weon H.-Y."/>
            <person name="Kwon S.-W."/>
            <person name="Lee S.A."/>
        </authorList>
    </citation>
    <scope>NUCLEOTIDE SEQUENCE [LARGE SCALE GENOMIC DNA]</scope>
    <source>
        <strain evidence="3">KIS68-18</strain>
    </source>
</reference>
<organism evidence="2 3">
    <name type="scientific">Chryseolinea soli</name>
    <dbReference type="NCBI Taxonomy" id="2321403"/>
    <lineage>
        <taxon>Bacteria</taxon>
        <taxon>Pseudomonadati</taxon>
        <taxon>Bacteroidota</taxon>
        <taxon>Cytophagia</taxon>
        <taxon>Cytophagales</taxon>
        <taxon>Fulvivirgaceae</taxon>
        <taxon>Chryseolinea</taxon>
    </lineage>
</organism>
<proteinExistence type="predicted"/>
<dbReference type="RefSeq" id="WP_119757907.1">
    <property type="nucleotide sequence ID" value="NZ_CP032382.1"/>
</dbReference>
<evidence type="ECO:0000313" key="3">
    <source>
        <dbReference type="Proteomes" id="UP000266183"/>
    </source>
</evidence>
<feature type="coiled-coil region" evidence="1">
    <location>
        <begin position="76"/>
        <end position="135"/>
    </location>
</feature>
<protein>
    <submittedName>
        <fullName evidence="2">Uncharacterized protein</fullName>
    </submittedName>
</protein>
<evidence type="ECO:0000256" key="1">
    <source>
        <dbReference type="SAM" id="Coils"/>
    </source>
</evidence>
<gene>
    <name evidence="2" type="ORF">D4L85_30490</name>
</gene>
<dbReference type="KEGG" id="chk:D4L85_30490"/>
<keyword evidence="3" id="KW-1185">Reference proteome</keyword>